<evidence type="ECO:0000256" key="3">
    <source>
        <dbReference type="ARBA" id="ARBA00022617"/>
    </source>
</evidence>
<keyword evidence="6" id="KW-0408">Iron</keyword>
<dbReference type="GO" id="GO:0030151">
    <property type="term" value="F:molybdenum ion binding"/>
    <property type="evidence" value="ECO:0007669"/>
    <property type="project" value="InterPro"/>
</dbReference>
<dbReference type="InterPro" id="IPR000572">
    <property type="entry name" value="OxRdtase_Mopterin-bd_dom"/>
</dbReference>
<dbReference type="CDD" id="cd02112">
    <property type="entry name" value="eukary_NR_Moco"/>
    <property type="match status" value="1"/>
</dbReference>
<feature type="region of interest" description="Disordered" evidence="7">
    <location>
        <begin position="1"/>
        <end position="39"/>
    </location>
</feature>
<dbReference type="AlphaFoldDB" id="A0AA38GH17"/>
<proteinExistence type="predicted"/>
<dbReference type="Gene3D" id="3.90.420.10">
    <property type="entry name" value="Oxidoreductase, molybdopterin-binding domain"/>
    <property type="match status" value="1"/>
</dbReference>
<dbReference type="GO" id="GO:0020037">
    <property type="term" value="F:heme binding"/>
    <property type="evidence" value="ECO:0007669"/>
    <property type="project" value="TreeGrafter"/>
</dbReference>
<dbReference type="PANTHER" id="PTHR19372:SF7">
    <property type="entry name" value="SULFITE OXIDASE, MITOCHONDRIAL"/>
    <property type="match status" value="1"/>
</dbReference>
<accession>A0AA38GH17</accession>
<dbReference type="InterPro" id="IPR036374">
    <property type="entry name" value="OxRdtase_Mopterin-bd_sf"/>
</dbReference>
<feature type="non-terminal residue" evidence="10">
    <location>
        <position position="454"/>
    </location>
</feature>
<dbReference type="InterPro" id="IPR008335">
    <property type="entry name" value="Mopterin_OxRdtase_euk"/>
</dbReference>
<dbReference type="Pfam" id="PF03404">
    <property type="entry name" value="Mo-co_dimer"/>
    <property type="match status" value="1"/>
</dbReference>
<dbReference type="SUPFAM" id="SSF81296">
    <property type="entry name" value="E set domains"/>
    <property type="match status" value="1"/>
</dbReference>
<reference evidence="10 11" key="1">
    <citation type="journal article" date="2021" name="Nat. Plants">
        <title>The Taxus genome provides insights into paclitaxel biosynthesis.</title>
        <authorList>
            <person name="Xiong X."/>
            <person name="Gou J."/>
            <person name="Liao Q."/>
            <person name="Li Y."/>
            <person name="Zhou Q."/>
            <person name="Bi G."/>
            <person name="Li C."/>
            <person name="Du R."/>
            <person name="Wang X."/>
            <person name="Sun T."/>
            <person name="Guo L."/>
            <person name="Liang H."/>
            <person name="Lu P."/>
            <person name="Wu Y."/>
            <person name="Zhang Z."/>
            <person name="Ro D.K."/>
            <person name="Shang Y."/>
            <person name="Huang S."/>
            <person name="Yan J."/>
        </authorList>
    </citation>
    <scope>NUCLEOTIDE SEQUENCE [LARGE SCALE GENOMIC DNA]</scope>
    <source>
        <strain evidence="10">Ta-2019</strain>
    </source>
</reference>
<evidence type="ECO:0000256" key="2">
    <source>
        <dbReference type="ARBA" id="ARBA00022505"/>
    </source>
</evidence>
<dbReference type="InterPro" id="IPR005066">
    <property type="entry name" value="MoCF_OxRdtse_dimer"/>
</dbReference>
<evidence type="ECO:0000259" key="9">
    <source>
        <dbReference type="Pfam" id="PF03404"/>
    </source>
</evidence>
<keyword evidence="2" id="KW-0500">Molybdenum</keyword>
<feature type="domain" description="Moybdenum cofactor oxidoreductase dimerisation" evidence="9">
    <location>
        <begin position="337"/>
        <end position="454"/>
    </location>
</feature>
<evidence type="ECO:0000259" key="8">
    <source>
        <dbReference type="Pfam" id="PF00174"/>
    </source>
</evidence>
<evidence type="ECO:0000313" key="11">
    <source>
        <dbReference type="Proteomes" id="UP000824469"/>
    </source>
</evidence>
<dbReference type="InterPro" id="IPR022407">
    <property type="entry name" value="OxRdtase_Mopterin_BS"/>
</dbReference>
<dbReference type="Proteomes" id="UP000824469">
    <property type="component" value="Unassembled WGS sequence"/>
</dbReference>
<gene>
    <name evidence="10" type="ORF">KI387_015997</name>
</gene>
<dbReference type="FunFam" id="3.90.420.10:FF:000003">
    <property type="entry name" value="Nitrate reductase"/>
    <property type="match status" value="1"/>
</dbReference>
<evidence type="ECO:0000256" key="5">
    <source>
        <dbReference type="ARBA" id="ARBA00023002"/>
    </source>
</evidence>
<evidence type="ECO:0000256" key="7">
    <source>
        <dbReference type="SAM" id="MobiDB-lite"/>
    </source>
</evidence>
<evidence type="ECO:0000256" key="6">
    <source>
        <dbReference type="ARBA" id="ARBA00023004"/>
    </source>
</evidence>
<feature type="domain" description="Oxidoreductase molybdopterin-binding" evidence="8">
    <location>
        <begin position="130"/>
        <end position="309"/>
    </location>
</feature>
<comment type="cofactor">
    <cofactor evidence="1">
        <name>Mo-molybdopterin</name>
        <dbReference type="ChEBI" id="CHEBI:71302"/>
    </cofactor>
</comment>
<organism evidence="10 11">
    <name type="scientific">Taxus chinensis</name>
    <name type="common">Chinese yew</name>
    <name type="synonym">Taxus wallichiana var. chinensis</name>
    <dbReference type="NCBI Taxonomy" id="29808"/>
    <lineage>
        <taxon>Eukaryota</taxon>
        <taxon>Viridiplantae</taxon>
        <taxon>Streptophyta</taxon>
        <taxon>Embryophyta</taxon>
        <taxon>Tracheophyta</taxon>
        <taxon>Spermatophyta</taxon>
        <taxon>Pinopsida</taxon>
        <taxon>Pinidae</taxon>
        <taxon>Conifers II</taxon>
        <taxon>Cupressales</taxon>
        <taxon>Taxaceae</taxon>
        <taxon>Taxus</taxon>
    </lineage>
</organism>
<evidence type="ECO:0008006" key="12">
    <source>
        <dbReference type="Google" id="ProtNLM"/>
    </source>
</evidence>
<keyword evidence="5" id="KW-0560">Oxidoreductase</keyword>
<dbReference type="Pfam" id="PF00174">
    <property type="entry name" value="Oxidored_molyb"/>
    <property type="match status" value="1"/>
</dbReference>
<keyword evidence="4" id="KW-0479">Metal-binding</keyword>
<dbReference type="GO" id="GO:0043546">
    <property type="term" value="F:molybdopterin cofactor binding"/>
    <property type="evidence" value="ECO:0007669"/>
    <property type="project" value="InterPro"/>
</dbReference>
<dbReference type="PROSITE" id="PS00559">
    <property type="entry name" value="MOLYBDOPTERIN_EUK"/>
    <property type="match status" value="1"/>
</dbReference>
<name>A0AA38GH17_TAXCH</name>
<dbReference type="PANTHER" id="PTHR19372">
    <property type="entry name" value="SULFITE REDUCTASE"/>
    <property type="match status" value="1"/>
</dbReference>
<keyword evidence="11" id="KW-1185">Reference proteome</keyword>
<evidence type="ECO:0000256" key="4">
    <source>
        <dbReference type="ARBA" id="ARBA00022723"/>
    </source>
</evidence>
<dbReference type="SUPFAM" id="SSF56524">
    <property type="entry name" value="Oxidoreductase molybdopterin-binding domain"/>
    <property type="match status" value="1"/>
</dbReference>
<protein>
    <recommendedName>
        <fullName evidence="12">Nitrate reductase</fullName>
    </recommendedName>
</protein>
<sequence>MAASVDKRRFRRSGLGLQSTSGHLGRKVSESMPSRDSFELQRSRAKVVSAVKLKEEKSESEEYDDVWVFPQEEETAADPRDAGTADEWIKRNSSLVRLTGRHPFNCEPPLCRLMQHGFITPVSLHYVRNHGSVPRASWDEWRVQVCGLVKRPMQLGMAQIVEEFKPREIPVTLVCAGNRRKEQNMVKQTVGFNWGAAGVSTSVWRGARLADVLRRCGILSKKKGAMCVCFEGAEDLPGGGGSKYGTSVSVDVAMDYARDIILAYRQNGELLKPDHGFPVRIIIPGFIGGRMVKWLRRIVVSTKDSDSYYHYRDNRVLPSHVDADSALSQGWWYKPEYLINELNINSAITTPSHEEILPINSATTQTPYTVKGYAYSGGGRKVTRVEITFDGGETWKLCTINRPEKPTKYGKHWCWCFWEVDVEVMELLGGKEIAVRAWDESMNSQPRDLTWNLM</sequence>
<keyword evidence="3" id="KW-0349">Heme</keyword>
<dbReference type="InterPro" id="IPR014756">
    <property type="entry name" value="Ig_E-set"/>
</dbReference>
<dbReference type="GO" id="GO:0006790">
    <property type="term" value="P:sulfur compound metabolic process"/>
    <property type="evidence" value="ECO:0007669"/>
    <property type="project" value="TreeGrafter"/>
</dbReference>
<dbReference type="EMBL" id="JAHRHJ020000003">
    <property type="protein sequence ID" value="KAH9321358.1"/>
    <property type="molecule type" value="Genomic_DNA"/>
</dbReference>
<dbReference type="GO" id="GO:0043436">
    <property type="term" value="P:oxoacid metabolic process"/>
    <property type="evidence" value="ECO:0007669"/>
    <property type="project" value="UniProtKB-ARBA"/>
</dbReference>
<dbReference type="PRINTS" id="PR00407">
    <property type="entry name" value="EUMOPTERIN"/>
</dbReference>
<dbReference type="Gene3D" id="2.60.40.650">
    <property type="match status" value="1"/>
</dbReference>
<dbReference type="GO" id="GO:0008482">
    <property type="term" value="F:sulfite oxidase activity"/>
    <property type="evidence" value="ECO:0007669"/>
    <property type="project" value="TreeGrafter"/>
</dbReference>
<evidence type="ECO:0000256" key="1">
    <source>
        <dbReference type="ARBA" id="ARBA00001924"/>
    </source>
</evidence>
<comment type="caution">
    <text evidence="10">The sequence shown here is derived from an EMBL/GenBank/DDBJ whole genome shotgun (WGS) entry which is preliminary data.</text>
</comment>
<dbReference type="OMA" id="SANEICF"/>
<evidence type="ECO:0000313" key="10">
    <source>
        <dbReference type="EMBL" id="KAH9321358.1"/>
    </source>
</evidence>